<dbReference type="Proteomes" id="UP000030748">
    <property type="component" value="Unassembled WGS sequence"/>
</dbReference>
<dbReference type="STRING" id="4155.A0A022QSG6"/>
<name>A0A022QSG6_ERYGU</name>
<dbReference type="EMBL" id="KI631110">
    <property type="protein sequence ID" value="EYU30243.1"/>
    <property type="molecule type" value="Genomic_DNA"/>
</dbReference>
<evidence type="ECO:0000313" key="2">
    <source>
        <dbReference type="EMBL" id="EYU30243.1"/>
    </source>
</evidence>
<proteinExistence type="predicted"/>
<accession>A0A022QSG6</accession>
<protein>
    <submittedName>
        <fullName evidence="2">Uncharacterized protein</fullName>
    </submittedName>
</protein>
<feature type="region of interest" description="Disordered" evidence="1">
    <location>
        <begin position="1"/>
        <end position="79"/>
    </location>
</feature>
<evidence type="ECO:0000313" key="3">
    <source>
        <dbReference type="Proteomes" id="UP000030748"/>
    </source>
</evidence>
<gene>
    <name evidence="2" type="ORF">MIMGU_mgv1a017361mg</name>
</gene>
<keyword evidence="3" id="KW-1185">Reference proteome</keyword>
<dbReference type="AlphaFoldDB" id="A0A022QSG6"/>
<reference evidence="2 3" key="1">
    <citation type="journal article" date="2013" name="Proc. Natl. Acad. Sci. U.S.A.">
        <title>Fine-scale variation in meiotic recombination in Mimulus inferred from population shotgun sequencing.</title>
        <authorList>
            <person name="Hellsten U."/>
            <person name="Wright K.M."/>
            <person name="Jenkins J."/>
            <person name="Shu S."/>
            <person name="Yuan Y."/>
            <person name="Wessler S.R."/>
            <person name="Schmutz J."/>
            <person name="Willis J.H."/>
            <person name="Rokhsar D.S."/>
        </authorList>
    </citation>
    <scope>NUCLEOTIDE SEQUENCE [LARGE SCALE GENOMIC DNA]</scope>
    <source>
        <strain evidence="3">cv. DUN x IM62</strain>
    </source>
</reference>
<sequence>MYSSRGSNGYGQQQQQQQPYSSESSYTPQNVGAANLIGGGLQETDLSGYRAHGHVHGRPSAAAAAAAVPTPQHYAGQNR</sequence>
<organism evidence="2 3">
    <name type="scientific">Erythranthe guttata</name>
    <name type="common">Yellow monkey flower</name>
    <name type="synonym">Mimulus guttatus</name>
    <dbReference type="NCBI Taxonomy" id="4155"/>
    <lineage>
        <taxon>Eukaryota</taxon>
        <taxon>Viridiplantae</taxon>
        <taxon>Streptophyta</taxon>
        <taxon>Embryophyta</taxon>
        <taxon>Tracheophyta</taxon>
        <taxon>Spermatophyta</taxon>
        <taxon>Magnoliopsida</taxon>
        <taxon>eudicotyledons</taxon>
        <taxon>Gunneridae</taxon>
        <taxon>Pentapetalae</taxon>
        <taxon>asterids</taxon>
        <taxon>lamiids</taxon>
        <taxon>Lamiales</taxon>
        <taxon>Phrymaceae</taxon>
        <taxon>Erythranthe</taxon>
    </lineage>
</organism>
<evidence type="ECO:0000256" key="1">
    <source>
        <dbReference type="SAM" id="MobiDB-lite"/>
    </source>
</evidence>
<feature type="compositionally biased region" description="Low complexity" evidence="1">
    <location>
        <begin position="1"/>
        <end position="26"/>
    </location>
</feature>